<sequence>MASTKPSPLKAIKAKAITKPKSTSKANPKPKTPSQKTTTQRKARVSKTKASKSRRFKSNSFWGLPTEIRQLILSYTYTDRDMEKSILRRWGEARFVFGPYFFDTDDLRDRTLLLMDVDPKVKREMEFVRKKWLSRGRELANAKAKVEG</sequence>
<evidence type="ECO:0000313" key="2">
    <source>
        <dbReference type="EMBL" id="TID20229.1"/>
    </source>
</evidence>
<comment type="caution">
    <text evidence="2">The sequence shown here is derived from an EMBL/GenBank/DDBJ whole genome shotgun (WGS) entry which is preliminary data.</text>
</comment>
<organism evidence="2 3">
    <name type="scientific">Venturia nashicola</name>
    <dbReference type="NCBI Taxonomy" id="86259"/>
    <lineage>
        <taxon>Eukaryota</taxon>
        <taxon>Fungi</taxon>
        <taxon>Dikarya</taxon>
        <taxon>Ascomycota</taxon>
        <taxon>Pezizomycotina</taxon>
        <taxon>Dothideomycetes</taxon>
        <taxon>Pleosporomycetidae</taxon>
        <taxon>Venturiales</taxon>
        <taxon>Venturiaceae</taxon>
        <taxon>Venturia</taxon>
    </lineage>
</organism>
<protein>
    <submittedName>
        <fullName evidence="2">Uncharacterized protein</fullName>
    </submittedName>
</protein>
<dbReference type="OrthoDB" id="3936237at2759"/>
<dbReference type="EMBL" id="SNSC02000011">
    <property type="protein sequence ID" value="TID20229.1"/>
    <property type="molecule type" value="Genomic_DNA"/>
</dbReference>
<feature type="region of interest" description="Disordered" evidence="1">
    <location>
        <begin position="1"/>
        <end position="54"/>
    </location>
</feature>
<dbReference type="Proteomes" id="UP000298493">
    <property type="component" value="Unassembled WGS sequence"/>
</dbReference>
<evidence type="ECO:0000313" key="3">
    <source>
        <dbReference type="Proteomes" id="UP000298493"/>
    </source>
</evidence>
<name>A0A4Z1NYH0_9PEZI</name>
<evidence type="ECO:0000256" key="1">
    <source>
        <dbReference type="SAM" id="MobiDB-lite"/>
    </source>
</evidence>
<reference evidence="2 3" key="1">
    <citation type="submission" date="2019-04" db="EMBL/GenBank/DDBJ databases">
        <title>High contiguity whole genome sequence and gene annotation resource for two Venturia nashicola isolates.</title>
        <authorList>
            <person name="Prokchorchik M."/>
            <person name="Won K."/>
            <person name="Lee Y."/>
            <person name="Choi E.D."/>
            <person name="Segonzac C."/>
            <person name="Sohn K.H."/>
        </authorList>
    </citation>
    <scope>NUCLEOTIDE SEQUENCE [LARGE SCALE GENOMIC DNA]</scope>
    <source>
        <strain evidence="2 3">PRI2</strain>
    </source>
</reference>
<accession>A0A4Z1NYH0</accession>
<gene>
    <name evidence="2" type="ORF">E6O75_ATG07689</name>
</gene>
<proteinExistence type="predicted"/>
<dbReference type="AlphaFoldDB" id="A0A4Z1NYH0"/>
<keyword evidence="3" id="KW-1185">Reference proteome</keyword>
<feature type="compositionally biased region" description="Basic residues" evidence="1">
    <location>
        <begin position="39"/>
        <end position="54"/>
    </location>
</feature>